<dbReference type="RefSeq" id="WP_242993380.1">
    <property type="nucleotide sequence ID" value="NZ_QICS01000001.1"/>
</dbReference>
<dbReference type="PANTHER" id="PTHR13754">
    <property type="entry name" value="METALLO-BETA-LACTAMASE SUPERFAMILY PROTEIN"/>
    <property type="match status" value="1"/>
</dbReference>
<name>A0A318EWN0_9FIRM</name>
<dbReference type="GO" id="GO:0016740">
    <property type="term" value="F:transferase activity"/>
    <property type="evidence" value="ECO:0007669"/>
    <property type="project" value="TreeGrafter"/>
</dbReference>
<dbReference type="AlphaFoldDB" id="A0A318EWN0"/>
<dbReference type="Proteomes" id="UP000247523">
    <property type="component" value="Unassembled WGS sequence"/>
</dbReference>
<dbReference type="PANTHER" id="PTHR13754:SF13">
    <property type="entry name" value="METALLO-BETA-LACTAMASE SUPERFAMILY PROTEIN (AFU_ORTHOLOGUE AFUA_3G07630)"/>
    <property type="match status" value="1"/>
</dbReference>
<dbReference type="InterPro" id="IPR052926">
    <property type="entry name" value="Metallo-beta-lactamase_dom"/>
</dbReference>
<dbReference type="InterPro" id="IPR036866">
    <property type="entry name" value="RibonucZ/Hydroxyglut_hydro"/>
</dbReference>
<proteinExistence type="predicted"/>
<evidence type="ECO:0000313" key="2">
    <source>
        <dbReference type="EMBL" id="PXV95883.1"/>
    </source>
</evidence>
<reference evidence="2 3" key="1">
    <citation type="submission" date="2018-05" db="EMBL/GenBank/DDBJ databases">
        <title>Genomic Encyclopedia of Type Strains, Phase IV (KMG-IV): sequencing the most valuable type-strain genomes for metagenomic binning, comparative biology and taxonomic classification.</title>
        <authorList>
            <person name="Goeker M."/>
        </authorList>
    </citation>
    <scope>NUCLEOTIDE SEQUENCE [LARGE SCALE GENOMIC DNA]</scope>
    <source>
        <strain evidence="2 3">DSM 28816</strain>
    </source>
</reference>
<comment type="caution">
    <text evidence="2">The sequence shown here is derived from an EMBL/GenBank/DDBJ whole genome shotgun (WGS) entry which is preliminary data.</text>
</comment>
<gene>
    <name evidence="2" type="ORF">C8E03_101514</name>
</gene>
<dbReference type="SUPFAM" id="SSF56281">
    <property type="entry name" value="Metallo-hydrolase/oxidoreductase"/>
    <property type="match status" value="1"/>
</dbReference>
<protein>
    <submittedName>
        <fullName evidence="2">Metallo-beta-lactamase superfamily protein</fullName>
    </submittedName>
</protein>
<dbReference type="Gene3D" id="3.60.15.10">
    <property type="entry name" value="Ribonuclease Z/Hydroxyacylglutathione hydrolase-like"/>
    <property type="match status" value="1"/>
</dbReference>
<dbReference type="InterPro" id="IPR041712">
    <property type="entry name" value="DHPS-like_MBL-fold"/>
</dbReference>
<dbReference type="CDD" id="cd07713">
    <property type="entry name" value="DHPS-like_MBL-fold"/>
    <property type="match status" value="1"/>
</dbReference>
<dbReference type="InterPro" id="IPR001279">
    <property type="entry name" value="Metallo-B-lactamas"/>
</dbReference>
<evidence type="ECO:0000313" key="3">
    <source>
        <dbReference type="Proteomes" id="UP000247523"/>
    </source>
</evidence>
<organism evidence="2 3">
    <name type="scientific">Lachnotalea glycerini</name>
    <dbReference type="NCBI Taxonomy" id="1763509"/>
    <lineage>
        <taxon>Bacteria</taxon>
        <taxon>Bacillati</taxon>
        <taxon>Bacillota</taxon>
        <taxon>Clostridia</taxon>
        <taxon>Lachnospirales</taxon>
        <taxon>Lachnospiraceae</taxon>
        <taxon>Lachnotalea</taxon>
    </lineage>
</organism>
<sequence>MEIKITTLIENNTDDKGQLLFEHGLSLYIEADGKKFLFDTGQSGDFIENAKSLSKNLNELDFCIISHGHYDHSGGFVKFVNEIGKFPPLIVGEESQKGLTYQYTL</sequence>
<evidence type="ECO:0000259" key="1">
    <source>
        <dbReference type="Pfam" id="PF00753"/>
    </source>
</evidence>
<feature type="domain" description="Metallo-beta-lactamase" evidence="1">
    <location>
        <begin position="23"/>
        <end position="83"/>
    </location>
</feature>
<accession>A0A318EWN0</accession>
<dbReference type="EMBL" id="QICS01000001">
    <property type="protein sequence ID" value="PXV95883.1"/>
    <property type="molecule type" value="Genomic_DNA"/>
</dbReference>
<dbReference type="Pfam" id="PF00753">
    <property type="entry name" value="Lactamase_B"/>
    <property type="match status" value="1"/>
</dbReference>